<dbReference type="Gene3D" id="1.20.1050.10">
    <property type="match status" value="1"/>
</dbReference>
<gene>
    <name evidence="2" type="primary">gstB_1</name>
    <name evidence="2" type="ORF">JAN5088_00605</name>
</gene>
<dbReference type="OrthoDB" id="7583243at2"/>
<feature type="domain" description="GST C-terminal" evidence="1">
    <location>
        <begin position="85"/>
        <end position="204"/>
    </location>
</feature>
<keyword evidence="3" id="KW-1185">Reference proteome</keyword>
<evidence type="ECO:0000313" key="3">
    <source>
        <dbReference type="Proteomes" id="UP000048908"/>
    </source>
</evidence>
<dbReference type="PROSITE" id="PS50405">
    <property type="entry name" value="GST_CTER"/>
    <property type="match status" value="1"/>
</dbReference>
<accession>A0A0M6XL22</accession>
<dbReference type="PANTHER" id="PTHR44051:SF8">
    <property type="entry name" value="GLUTATHIONE S-TRANSFERASE GSTA"/>
    <property type="match status" value="1"/>
</dbReference>
<evidence type="ECO:0000313" key="2">
    <source>
        <dbReference type="EMBL" id="CTQ31846.1"/>
    </source>
</evidence>
<dbReference type="Gene3D" id="3.40.30.10">
    <property type="entry name" value="Glutaredoxin"/>
    <property type="match status" value="1"/>
</dbReference>
<dbReference type="EC" id="2.5.1.18" evidence="2"/>
<dbReference type="SUPFAM" id="SSF47616">
    <property type="entry name" value="GST C-terminal domain-like"/>
    <property type="match status" value="1"/>
</dbReference>
<dbReference type="SUPFAM" id="SSF52833">
    <property type="entry name" value="Thioredoxin-like"/>
    <property type="match status" value="1"/>
</dbReference>
<keyword evidence="2" id="KW-0808">Transferase</keyword>
<dbReference type="InterPro" id="IPR036282">
    <property type="entry name" value="Glutathione-S-Trfase_C_sf"/>
</dbReference>
<dbReference type="PANTHER" id="PTHR44051">
    <property type="entry name" value="GLUTATHIONE S-TRANSFERASE-RELATED"/>
    <property type="match status" value="1"/>
</dbReference>
<dbReference type="RefSeq" id="WP_055681341.1">
    <property type="nucleotide sequence ID" value="NZ_CXPG01000011.1"/>
</dbReference>
<reference evidence="2 3" key="1">
    <citation type="submission" date="2015-07" db="EMBL/GenBank/DDBJ databases">
        <authorList>
            <person name="Noorani M."/>
        </authorList>
    </citation>
    <scope>NUCLEOTIDE SEQUENCE [LARGE SCALE GENOMIC DNA]</scope>
    <source>
        <strain evidence="2 3">CECT 5088</strain>
    </source>
</reference>
<dbReference type="SFLD" id="SFLDG00358">
    <property type="entry name" value="Main_(cytGST)"/>
    <property type="match status" value="1"/>
</dbReference>
<name>A0A0M6XL22_9RHOB</name>
<evidence type="ECO:0000259" key="1">
    <source>
        <dbReference type="PROSITE" id="PS50405"/>
    </source>
</evidence>
<dbReference type="EMBL" id="CXPG01000011">
    <property type="protein sequence ID" value="CTQ31846.1"/>
    <property type="molecule type" value="Genomic_DNA"/>
</dbReference>
<dbReference type="Pfam" id="PF13409">
    <property type="entry name" value="GST_N_2"/>
    <property type="match status" value="1"/>
</dbReference>
<sequence>MTPILHLARGTISMCVQAALEEANLPHRLHWVDFAAGQQRAPDYLAVNPKGRVPALVTDRGVLTETPALLEWIAGIATPRLMPSDPWLAARVRETMSYLASTVHVAHAHKMRGSRWADDPGARDAMRDKVTSNIADCAAYLDAQLDGDWVGRAFGVADLYLWNVACWFPGDGVPLDPFPRLHAHHDRVAARPAVARVIALHTAD</sequence>
<dbReference type="InterPro" id="IPR004046">
    <property type="entry name" value="GST_C"/>
</dbReference>
<dbReference type="InterPro" id="IPR040079">
    <property type="entry name" value="Glutathione_S-Trfase"/>
</dbReference>
<dbReference type="InterPro" id="IPR004045">
    <property type="entry name" value="Glutathione_S-Trfase_N"/>
</dbReference>
<dbReference type="InterPro" id="IPR010987">
    <property type="entry name" value="Glutathione-S-Trfase_C-like"/>
</dbReference>
<dbReference type="Pfam" id="PF14497">
    <property type="entry name" value="GST_C_3"/>
    <property type="match status" value="1"/>
</dbReference>
<dbReference type="STRING" id="282197.SAMN04488517_10618"/>
<dbReference type="Proteomes" id="UP000048908">
    <property type="component" value="Unassembled WGS sequence"/>
</dbReference>
<dbReference type="SFLD" id="SFLDG01150">
    <property type="entry name" value="Main.1:_Beta-like"/>
    <property type="match status" value="1"/>
</dbReference>
<organism evidence="2 3">
    <name type="scientific">Jannaschia rubra</name>
    <dbReference type="NCBI Taxonomy" id="282197"/>
    <lineage>
        <taxon>Bacteria</taxon>
        <taxon>Pseudomonadati</taxon>
        <taxon>Pseudomonadota</taxon>
        <taxon>Alphaproteobacteria</taxon>
        <taxon>Rhodobacterales</taxon>
        <taxon>Roseobacteraceae</taxon>
        <taxon>Jannaschia</taxon>
    </lineage>
</organism>
<dbReference type="AlphaFoldDB" id="A0A0M6XL22"/>
<dbReference type="CDD" id="cd03188">
    <property type="entry name" value="GST_C_Beta"/>
    <property type="match status" value="1"/>
</dbReference>
<protein>
    <submittedName>
        <fullName evidence="2">Glutathione S-transferase GST-6.0</fullName>
        <ecNumber evidence="2">2.5.1.18</ecNumber>
    </submittedName>
</protein>
<dbReference type="InterPro" id="IPR036249">
    <property type="entry name" value="Thioredoxin-like_sf"/>
</dbReference>
<dbReference type="GO" id="GO:0004364">
    <property type="term" value="F:glutathione transferase activity"/>
    <property type="evidence" value="ECO:0007669"/>
    <property type="project" value="UniProtKB-EC"/>
</dbReference>
<proteinExistence type="predicted"/>
<dbReference type="SFLD" id="SFLDS00019">
    <property type="entry name" value="Glutathione_Transferase_(cytos"/>
    <property type="match status" value="1"/>
</dbReference>
<dbReference type="CDD" id="cd03057">
    <property type="entry name" value="GST_N_Beta"/>
    <property type="match status" value="1"/>
</dbReference>